<proteinExistence type="predicted"/>
<feature type="region of interest" description="Disordered" evidence="1">
    <location>
        <begin position="462"/>
        <end position="493"/>
    </location>
</feature>
<dbReference type="InterPro" id="IPR025566">
    <property type="entry name" value="DUF4331"/>
</dbReference>
<organism evidence="2 3">
    <name type="scientific">Actinospica durhamensis</name>
    <dbReference type="NCBI Taxonomy" id="1508375"/>
    <lineage>
        <taxon>Bacteria</taxon>
        <taxon>Bacillati</taxon>
        <taxon>Actinomycetota</taxon>
        <taxon>Actinomycetes</taxon>
        <taxon>Catenulisporales</taxon>
        <taxon>Actinospicaceae</taxon>
        <taxon>Actinospica</taxon>
    </lineage>
</organism>
<dbReference type="EMBL" id="JAGSOG010000302">
    <property type="protein sequence ID" value="MBR7838562.1"/>
    <property type="molecule type" value="Genomic_DNA"/>
</dbReference>
<dbReference type="Proteomes" id="UP000675781">
    <property type="component" value="Unassembled WGS sequence"/>
</dbReference>
<name>A0A941EUV3_9ACTN</name>
<dbReference type="RefSeq" id="WP_212533018.1">
    <property type="nucleotide sequence ID" value="NZ_JAGSOG010000302.1"/>
</dbReference>
<evidence type="ECO:0000256" key="1">
    <source>
        <dbReference type="SAM" id="MobiDB-lite"/>
    </source>
</evidence>
<accession>A0A941EUV3</accession>
<dbReference type="Pfam" id="PF14224">
    <property type="entry name" value="DUF4331"/>
    <property type="match status" value="1"/>
</dbReference>
<evidence type="ECO:0000313" key="3">
    <source>
        <dbReference type="Proteomes" id="UP000675781"/>
    </source>
</evidence>
<sequence length="546" mass="57603">MSSHREAPEISSDPLADNTDVYAFVSPDRPDTVTLIANFVPLEDPAGGPNFFEFGDDVLYEIHVDNDGDGHADISYQFRFTTTIADPNTFLYNTGQITSLDSPNWNRRQFACVTRVEHASNESKVLGENLACPPCNIGPLSTPNYAQLAAEAVHELGHDRTVFTGQRAEGFYVDLGAIFDLADLRPFQNLHVGSTMPASGGINATKAKNVHSIALRVPKDELACGGRCPSDVDDPHAVIGVWSTASRQRSRVYEKDGTVTNSGPWVQISRLGNPLINEVIIPIGQKDRWNGQYPADDSQFASNYSNPELSGLLPVLYPGVFPNLAKLDASGKPRTDIIAILLTGIPSGIIPGFQNYTGSTQADLLRLNMAIPPTRHKPSNLGLIGMDPAGFPNGRRVFDDVTTIELRALAGATYPLVDKSYTPDAAAGEITQGLTSSNTDLTAENTVHYLRRFPYLGTPHSGFYNPGDNTPAPDLDQAPWGPPATGDGATEGGANTKVLAGGAAALGAAGAIAAVARQRGTGHAEAAAATGATGAAGAAGLDADGC</sequence>
<gene>
    <name evidence="2" type="ORF">KDL01_35170</name>
</gene>
<dbReference type="AlphaFoldDB" id="A0A941EUV3"/>
<evidence type="ECO:0000313" key="2">
    <source>
        <dbReference type="EMBL" id="MBR7838562.1"/>
    </source>
</evidence>
<reference evidence="2" key="1">
    <citation type="submission" date="2021-04" db="EMBL/GenBank/DDBJ databases">
        <title>Genome based classification of Actinospica acidithermotolerans sp. nov., an actinobacterium isolated from an Indonesian hot spring.</title>
        <authorList>
            <person name="Kusuma A.B."/>
            <person name="Putra K.E."/>
            <person name="Nafisah S."/>
            <person name="Loh J."/>
            <person name="Nouioui I."/>
            <person name="Goodfellow M."/>
        </authorList>
    </citation>
    <scope>NUCLEOTIDE SEQUENCE</scope>
    <source>
        <strain evidence="2">CSCA 57</strain>
    </source>
</reference>
<keyword evidence="3" id="KW-1185">Reference proteome</keyword>
<protein>
    <submittedName>
        <fullName evidence="2">DUF4331 domain-containing protein</fullName>
    </submittedName>
</protein>
<comment type="caution">
    <text evidence="2">The sequence shown here is derived from an EMBL/GenBank/DDBJ whole genome shotgun (WGS) entry which is preliminary data.</text>
</comment>